<dbReference type="EnsemblMetazoa" id="LLOJ003782-RA">
    <property type="protein sequence ID" value="LLOJ003782-PA"/>
    <property type="gene ID" value="LLOJ003782"/>
</dbReference>
<sequence>MGKGQGPIAEKLIRNAQKAGTWVCLQNCHLATSWLPTLEQIWEDMDVHNTALTFRLWLTSYPVENFPPTLLQYGVKMTNEPPTGLKQNLLRSYNSEPMNNEQFYTGCPDKYKAFTKLLYGLCFFHAVVQERRKFGPMGWNIPYGFNETDFQISVKQLQMFINEFAEIPFETVAYLTAECNYGGRVTDEWDRRVIGTLLEDYFNENVVKDVTYKFSDTSAAFAIPTKFEHRDIVKHIEKNIPNDPSTEVYGLHMNAGIFKDLTMSKILLKCLTMTLGTADDETPERAQESLVEIVRGIEKRLPELFDLEVLAVKYPTDYHESLNTVLMQELEKFNALLEEIRTTCHLLERLTWFGEWATSGTPETFWLPGFFFTQTFLTGILQNHARRCGIPIDELTFDHTILEDAEEESSMMGVKISGLLLEGAKWNAEKKLLDEQEAKILIDPMPRINLQPILRENLKLGTRYKCPTYRTMDRRGELSTAGHSSNFILPILLPTDRKSSHWIKRSVALVCQTND</sequence>
<name>A0A1B0CH70_LUTLO</name>
<dbReference type="InterPro" id="IPR041658">
    <property type="entry name" value="AAA_lid_11"/>
</dbReference>
<dbReference type="InterPro" id="IPR027417">
    <property type="entry name" value="P-loop_NTPase"/>
</dbReference>
<dbReference type="AlphaFoldDB" id="A0A1B0CH70"/>
<dbReference type="PANTHER" id="PTHR22878:SF70">
    <property type="entry name" value="DYNEIN HEAVY CHAIN 2, AXONEMAL"/>
    <property type="match status" value="1"/>
</dbReference>
<organism evidence="4 5">
    <name type="scientific">Lutzomyia longipalpis</name>
    <name type="common">Sand fly</name>
    <dbReference type="NCBI Taxonomy" id="7200"/>
    <lineage>
        <taxon>Eukaryota</taxon>
        <taxon>Metazoa</taxon>
        <taxon>Ecdysozoa</taxon>
        <taxon>Arthropoda</taxon>
        <taxon>Hexapoda</taxon>
        <taxon>Insecta</taxon>
        <taxon>Pterygota</taxon>
        <taxon>Neoptera</taxon>
        <taxon>Endopterygota</taxon>
        <taxon>Diptera</taxon>
        <taxon>Nematocera</taxon>
        <taxon>Psychodoidea</taxon>
        <taxon>Psychodidae</taxon>
        <taxon>Lutzomyia</taxon>
        <taxon>Lutzomyia</taxon>
    </lineage>
</organism>
<keyword evidence="5" id="KW-1185">Reference proteome</keyword>
<feature type="domain" description="Dynein heavy chain region D6 P-loop" evidence="1">
    <location>
        <begin position="1"/>
        <end position="78"/>
    </location>
</feature>
<proteinExistence type="predicted"/>
<evidence type="ECO:0000313" key="5">
    <source>
        <dbReference type="Proteomes" id="UP000092461"/>
    </source>
</evidence>
<protein>
    <recommendedName>
        <fullName evidence="6">Dynein heavy chain</fullName>
    </recommendedName>
</protein>
<dbReference type="FunFam" id="1.10.8.720:FF:000001">
    <property type="entry name" value="dynein heavy chain 7, axonemal"/>
    <property type="match status" value="1"/>
</dbReference>
<feature type="domain" description="Dynein heavy chain AAA lid" evidence="2">
    <location>
        <begin position="114"/>
        <end position="255"/>
    </location>
</feature>
<accession>A0A1B0CH70</accession>
<dbReference type="VEuPathDB" id="VectorBase:LLOJ003782"/>
<evidence type="ECO:0000313" key="4">
    <source>
        <dbReference type="EnsemblMetazoa" id="LLOJ003782-PA"/>
    </source>
</evidence>
<dbReference type="Pfam" id="PF03028">
    <property type="entry name" value="Dynein_heavy"/>
    <property type="match status" value="1"/>
</dbReference>
<evidence type="ECO:0000259" key="2">
    <source>
        <dbReference type="Pfam" id="PF18198"/>
    </source>
</evidence>
<dbReference type="Pfam" id="PF18199">
    <property type="entry name" value="Dynein_C"/>
    <property type="match status" value="1"/>
</dbReference>
<dbReference type="Gene3D" id="3.10.490.20">
    <property type="match status" value="1"/>
</dbReference>
<dbReference type="GO" id="GO:0008569">
    <property type="term" value="F:minus-end-directed microtubule motor activity"/>
    <property type="evidence" value="ECO:0007669"/>
    <property type="project" value="InterPro"/>
</dbReference>
<dbReference type="Gene3D" id="3.40.50.300">
    <property type="entry name" value="P-loop containing nucleotide triphosphate hydrolases"/>
    <property type="match status" value="1"/>
</dbReference>
<evidence type="ECO:0000259" key="1">
    <source>
        <dbReference type="Pfam" id="PF03028"/>
    </source>
</evidence>
<dbReference type="InterPro" id="IPR004273">
    <property type="entry name" value="Dynein_heavy_D6_P-loop"/>
</dbReference>
<evidence type="ECO:0000259" key="3">
    <source>
        <dbReference type="Pfam" id="PF18199"/>
    </source>
</evidence>
<dbReference type="InterPro" id="IPR043160">
    <property type="entry name" value="Dynein_C_barrel"/>
</dbReference>
<dbReference type="GO" id="GO:0051959">
    <property type="term" value="F:dynein light intermediate chain binding"/>
    <property type="evidence" value="ECO:0007669"/>
    <property type="project" value="InterPro"/>
</dbReference>
<dbReference type="InterPro" id="IPR041228">
    <property type="entry name" value="Dynein_C"/>
</dbReference>
<feature type="domain" description="Dynein heavy chain C-terminal" evidence="3">
    <location>
        <begin position="345"/>
        <end position="511"/>
    </location>
</feature>
<dbReference type="Pfam" id="PF18198">
    <property type="entry name" value="AAA_lid_11"/>
    <property type="match status" value="1"/>
</dbReference>
<dbReference type="EMBL" id="AJWK01012075">
    <property type="status" value="NOT_ANNOTATED_CDS"/>
    <property type="molecule type" value="Genomic_DNA"/>
</dbReference>
<dbReference type="FunFam" id="3.10.490.20:FF:000009">
    <property type="entry name" value="Dynein heavy chain 4"/>
    <property type="match status" value="1"/>
</dbReference>
<dbReference type="Gene3D" id="1.20.1270.280">
    <property type="match status" value="1"/>
</dbReference>
<reference evidence="4" key="1">
    <citation type="submission" date="2020-05" db="UniProtKB">
        <authorList>
            <consortium name="EnsemblMetazoa"/>
        </authorList>
    </citation>
    <scope>IDENTIFICATION</scope>
    <source>
        <strain evidence="4">Jacobina</strain>
    </source>
</reference>
<dbReference type="PANTHER" id="PTHR22878">
    <property type="entry name" value="DYNEIN HEAVY CHAIN 6, AXONEMAL-LIKE-RELATED"/>
    <property type="match status" value="1"/>
</dbReference>
<dbReference type="Proteomes" id="UP000092461">
    <property type="component" value="Unassembled WGS sequence"/>
</dbReference>
<evidence type="ECO:0008006" key="6">
    <source>
        <dbReference type="Google" id="ProtNLM"/>
    </source>
</evidence>
<dbReference type="GO" id="GO:0007018">
    <property type="term" value="P:microtubule-based movement"/>
    <property type="evidence" value="ECO:0007669"/>
    <property type="project" value="InterPro"/>
</dbReference>
<dbReference type="InterPro" id="IPR026983">
    <property type="entry name" value="DHC"/>
</dbReference>
<dbReference type="InterPro" id="IPR042219">
    <property type="entry name" value="AAA_lid_11_sf"/>
</dbReference>
<dbReference type="GO" id="GO:0030286">
    <property type="term" value="C:dynein complex"/>
    <property type="evidence" value="ECO:0007669"/>
    <property type="project" value="InterPro"/>
</dbReference>
<dbReference type="GO" id="GO:0045505">
    <property type="term" value="F:dynein intermediate chain binding"/>
    <property type="evidence" value="ECO:0007669"/>
    <property type="project" value="InterPro"/>
</dbReference>
<dbReference type="VEuPathDB" id="VectorBase:LLONM1_011264"/>
<dbReference type="Gene3D" id="1.10.8.720">
    <property type="entry name" value="Region D6 of dynein motor"/>
    <property type="match status" value="1"/>
</dbReference>